<dbReference type="EMBL" id="CP003985">
    <property type="protein sequence ID" value="AGF77022.1"/>
    <property type="molecule type" value="Genomic_DNA"/>
</dbReference>
<dbReference type="AlphaFoldDB" id="M1P5S6"/>
<dbReference type="OrthoDB" id="9923225at2"/>
<dbReference type="KEGG" id="dsf:UWK_00438"/>
<dbReference type="STRING" id="1167006.UWK_00438"/>
<dbReference type="Proteomes" id="UP000011721">
    <property type="component" value="Chromosome"/>
</dbReference>
<organism evidence="1 2">
    <name type="scientific">Desulfocapsa sulfexigens (strain DSM 10523 / SB164P1)</name>
    <dbReference type="NCBI Taxonomy" id="1167006"/>
    <lineage>
        <taxon>Bacteria</taxon>
        <taxon>Pseudomonadati</taxon>
        <taxon>Thermodesulfobacteriota</taxon>
        <taxon>Desulfobulbia</taxon>
        <taxon>Desulfobulbales</taxon>
        <taxon>Desulfocapsaceae</taxon>
        <taxon>Desulfocapsa</taxon>
    </lineage>
</organism>
<proteinExistence type="predicted"/>
<sequence length="173" mass="18279">MNGKFWGNIGLSAVVLCLVAFAVTKFNASSNGIAGILLPEITVSDSAAELLHSVSLVQSNVKVAQKNEMVDASFTIENKGGDDVKNIAILCTLFDSAGVEKGRDKWVVYDTVKAHDKGSFTFYNKMFISNSIVRSDCQIVDMQVALAPKVKAHHAAAADHGAAAGDTGHGSTH</sequence>
<dbReference type="RefSeq" id="WP_015402720.1">
    <property type="nucleotide sequence ID" value="NC_020304.1"/>
</dbReference>
<keyword evidence="2" id="KW-1185">Reference proteome</keyword>
<protein>
    <submittedName>
        <fullName evidence="1">Uncharacterized protein</fullName>
    </submittedName>
</protein>
<accession>M1P5S6</accession>
<gene>
    <name evidence="1" type="ordered locus">UWK_00438</name>
</gene>
<reference evidence="2" key="1">
    <citation type="journal article" date="2013" name="Stand. Genomic Sci.">
        <title>Complete genome sequence of Desulfocapsa sulfexigens, a marine deltaproteobacterium specialized in disproportionating inorganic sulfur compounds.</title>
        <authorList>
            <person name="Finster K.W."/>
            <person name="Kjeldsen K.U."/>
            <person name="Kube M."/>
            <person name="Reinhardt R."/>
            <person name="Mussmann M."/>
            <person name="Amann R."/>
            <person name="Schreiber L."/>
        </authorList>
    </citation>
    <scope>NUCLEOTIDE SEQUENCE [LARGE SCALE GENOMIC DNA]</scope>
    <source>
        <strain evidence="2">DSM 10523 / SB164P1</strain>
    </source>
</reference>
<dbReference type="HOGENOM" id="CLU_1545175_0_0_7"/>
<evidence type="ECO:0000313" key="2">
    <source>
        <dbReference type="Proteomes" id="UP000011721"/>
    </source>
</evidence>
<evidence type="ECO:0000313" key="1">
    <source>
        <dbReference type="EMBL" id="AGF77022.1"/>
    </source>
</evidence>
<name>M1P5S6_DESSD</name>